<dbReference type="Pfam" id="PF03732">
    <property type="entry name" value="Retrotrans_gag"/>
    <property type="match status" value="1"/>
</dbReference>
<dbReference type="PANTHER" id="PTHR33223:SF8">
    <property type="entry name" value="OS04G0172440 PROTEIN"/>
    <property type="match status" value="1"/>
</dbReference>
<dbReference type="AlphaFoldDB" id="A0A371EYQ5"/>
<evidence type="ECO:0000313" key="2">
    <source>
        <dbReference type="EMBL" id="RDX71197.1"/>
    </source>
</evidence>
<sequence>MLQLLEERLDALERTKQSDFDAADLCLFPNIVIPLKFELPALDKYEGTTCPKSHLTMYCKKMALHTHDDALLIHFFQESLIRAALGWYLGLKHECVQTWSNLAEGFLNQYKYNMDMAPDCSQLQNMAKGKREAFKGYAQRWKELVARIQPPLSEKETKMVGKISSNFSDLVLIGERIEAGMRKGKVVLEAAMSHANESPDIEEEEEAT</sequence>
<comment type="caution">
    <text evidence="2">The sequence shown here is derived from an EMBL/GenBank/DDBJ whole genome shotgun (WGS) entry which is preliminary data.</text>
</comment>
<keyword evidence="3" id="KW-1185">Reference proteome</keyword>
<organism evidence="2 3">
    <name type="scientific">Mucuna pruriens</name>
    <name type="common">Velvet bean</name>
    <name type="synonym">Dolichos pruriens</name>
    <dbReference type="NCBI Taxonomy" id="157652"/>
    <lineage>
        <taxon>Eukaryota</taxon>
        <taxon>Viridiplantae</taxon>
        <taxon>Streptophyta</taxon>
        <taxon>Embryophyta</taxon>
        <taxon>Tracheophyta</taxon>
        <taxon>Spermatophyta</taxon>
        <taxon>Magnoliopsida</taxon>
        <taxon>eudicotyledons</taxon>
        <taxon>Gunneridae</taxon>
        <taxon>Pentapetalae</taxon>
        <taxon>rosids</taxon>
        <taxon>fabids</taxon>
        <taxon>Fabales</taxon>
        <taxon>Fabaceae</taxon>
        <taxon>Papilionoideae</taxon>
        <taxon>50 kb inversion clade</taxon>
        <taxon>NPAAA clade</taxon>
        <taxon>indigoferoid/millettioid clade</taxon>
        <taxon>Phaseoleae</taxon>
        <taxon>Mucuna</taxon>
    </lineage>
</organism>
<reference evidence="2" key="1">
    <citation type="submission" date="2018-05" db="EMBL/GenBank/DDBJ databases">
        <title>Draft genome of Mucuna pruriens seed.</title>
        <authorList>
            <person name="Nnadi N.E."/>
            <person name="Vos R."/>
            <person name="Hasami M.H."/>
            <person name="Devisetty U.K."/>
            <person name="Aguiy J.C."/>
        </authorList>
    </citation>
    <scope>NUCLEOTIDE SEQUENCE [LARGE SCALE GENOMIC DNA]</scope>
    <source>
        <strain evidence="2">JCA_2017</strain>
    </source>
</reference>
<protein>
    <recommendedName>
        <fullName evidence="1">Retrotransposon gag domain-containing protein</fullName>
    </recommendedName>
</protein>
<accession>A0A371EYQ5</accession>
<feature type="domain" description="Retrotransposon gag" evidence="1">
    <location>
        <begin position="75"/>
        <end position="154"/>
    </location>
</feature>
<feature type="non-terminal residue" evidence="2">
    <location>
        <position position="1"/>
    </location>
</feature>
<evidence type="ECO:0000259" key="1">
    <source>
        <dbReference type="Pfam" id="PF03732"/>
    </source>
</evidence>
<proteinExistence type="predicted"/>
<gene>
    <name evidence="2" type="ORF">CR513_49490</name>
</gene>
<dbReference type="Proteomes" id="UP000257109">
    <property type="component" value="Unassembled WGS sequence"/>
</dbReference>
<dbReference type="OrthoDB" id="1301754at2759"/>
<dbReference type="InterPro" id="IPR005162">
    <property type="entry name" value="Retrotrans_gag_dom"/>
</dbReference>
<evidence type="ECO:0000313" key="3">
    <source>
        <dbReference type="Proteomes" id="UP000257109"/>
    </source>
</evidence>
<dbReference type="EMBL" id="QJKJ01011432">
    <property type="protein sequence ID" value="RDX71197.1"/>
    <property type="molecule type" value="Genomic_DNA"/>
</dbReference>
<dbReference type="PANTHER" id="PTHR33223">
    <property type="entry name" value="CCHC-TYPE DOMAIN-CONTAINING PROTEIN"/>
    <property type="match status" value="1"/>
</dbReference>
<name>A0A371EYQ5_MUCPR</name>